<comment type="caution">
    <text evidence="1">The sequence shown here is derived from an EMBL/GenBank/DDBJ whole genome shotgun (WGS) entry which is preliminary data.</text>
</comment>
<dbReference type="Proteomes" id="UP001152795">
    <property type="component" value="Unassembled WGS sequence"/>
</dbReference>
<organism evidence="1 2">
    <name type="scientific">Paramuricea clavata</name>
    <name type="common">Red gorgonian</name>
    <name type="synonym">Violescent sea-whip</name>
    <dbReference type="NCBI Taxonomy" id="317549"/>
    <lineage>
        <taxon>Eukaryota</taxon>
        <taxon>Metazoa</taxon>
        <taxon>Cnidaria</taxon>
        <taxon>Anthozoa</taxon>
        <taxon>Octocorallia</taxon>
        <taxon>Malacalcyonacea</taxon>
        <taxon>Plexauridae</taxon>
        <taxon>Paramuricea</taxon>
    </lineage>
</organism>
<dbReference type="AlphaFoldDB" id="A0A6S7FGN2"/>
<dbReference type="EMBL" id="CACRXK020000129">
    <property type="protein sequence ID" value="CAB3978635.1"/>
    <property type="molecule type" value="Genomic_DNA"/>
</dbReference>
<name>A0A6S7FGN2_PARCT</name>
<evidence type="ECO:0000313" key="2">
    <source>
        <dbReference type="Proteomes" id="UP001152795"/>
    </source>
</evidence>
<evidence type="ECO:0000313" key="1">
    <source>
        <dbReference type="EMBL" id="CAB3978635.1"/>
    </source>
</evidence>
<dbReference type="PANTHER" id="PTHR47331">
    <property type="entry name" value="PHD-TYPE DOMAIN-CONTAINING PROTEIN"/>
    <property type="match status" value="1"/>
</dbReference>
<protein>
    <submittedName>
        <fullName evidence="1">Uncharacterized protein</fullName>
    </submittedName>
</protein>
<gene>
    <name evidence="1" type="ORF">PACLA_8A027257</name>
</gene>
<proteinExistence type="predicted"/>
<reference evidence="1" key="1">
    <citation type="submission" date="2020-04" db="EMBL/GenBank/DDBJ databases">
        <authorList>
            <person name="Alioto T."/>
            <person name="Alioto T."/>
            <person name="Gomez Garrido J."/>
        </authorList>
    </citation>
    <scope>NUCLEOTIDE SEQUENCE</scope>
    <source>
        <strain evidence="1">A484AB</strain>
    </source>
</reference>
<keyword evidence="2" id="KW-1185">Reference proteome</keyword>
<accession>A0A6S7FGN2</accession>
<sequence length="293" mass="34411">MAVLSIRLSERIQREIEIEFSEVYYWTDSEVVLKYIYNNHKRFTVYIGDRVAEIREKSNPSQWHYCPSEENPSDDASRGLHPADLTSDCRWLVGPPFLRQPKSQWPLTELKENVEEDPEVLEDLQSNVLVADERRLCALLERYSSWNALKSKIMWLTRFKNYLKDRNYKHTSVVTLGELKIAETDILRMVQSQTYPEEIKDLKENRNVKISSNIAKFNPFIGENGLVRLGVVLNLHQYLMMLNFQQYCQTPFGSRTIGSRTFNALIGQEQTLSLLRQVVWICKARSLVRRIIY</sequence>
<dbReference type="OrthoDB" id="5983986at2759"/>